<name>A0A485MDC7_9ZZZZ</name>
<evidence type="ECO:0000256" key="1">
    <source>
        <dbReference type="SAM" id="MobiDB-lite"/>
    </source>
</evidence>
<proteinExistence type="predicted"/>
<feature type="region of interest" description="Disordered" evidence="1">
    <location>
        <begin position="1"/>
        <end position="20"/>
    </location>
</feature>
<sequence>MDAQGYRRITEPMESSGRGYRPCRRVSLYDLSIDNLAIQQLL</sequence>
<evidence type="ECO:0000313" key="2">
    <source>
        <dbReference type="EMBL" id="VFU19168.1"/>
    </source>
</evidence>
<reference evidence="2" key="1">
    <citation type="submission" date="2019-03" db="EMBL/GenBank/DDBJ databases">
        <authorList>
            <person name="Hao L."/>
        </authorList>
    </citation>
    <scope>NUCLEOTIDE SEQUENCE</scope>
</reference>
<accession>A0A485MDC7</accession>
<gene>
    <name evidence="2" type="ORF">SCFA_990001</name>
</gene>
<dbReference type="AlphaFoldDB" id="A0A485MDC7"/>
<organism evidence="2">
    <name type="scientific">anaerobic digester metagenome</name>
    <dbReference type="NCBI Taxonomy" id="1263854"/>
    <lineage>
        <taxon>unclassified sequences</taxon>
        <taxon>metagenomes</taxon>
        <taxon>ecological metagenomes</taxon>
    </lineage>
</organism>
<protein>
    <submittedName>
        <fullName evidence="2">Uncharacterized protein</fullName>
    </submittedName>
</protein>
<dbReference type="EMBL" id="CAADRM010000168">
    <property type="protein sequence ID" value="VFU19168.1"/>
    <property type="molecule type" value="Genomic_DNA"/>
</dbReference>